<evidence type="ECO:0000256" key="1">
    <source>
        <dbReference type="SAM" id="MobiDB-lite"/>
    </source>
</evidence>
<dbReference type="Proteomes" id="UP000257109">
    <property type="component" value="Unassembled WGS sequence"/>
</dbReference>
<dbReference type="PANTHER" id="PTHR35046:SF9">
    <property type="entry name" value="RNA-DIRECTED DNA POLYMERASE"/>
    <property type="match status" value="1"/>
</dbReference>
<dbReference type="EMBL" id="QJKJ01007228">
    <property type="protein sequence ID" value="RDX83851.1"/>
    <property type="molecule type" value="Genomic_DNA"/>
</dbReference>
<feature type="region of interest" description="Disordered" evidence="1">
    <location>
        <begin position="1"/>
        <end position="42"/>
    </location>
</feature>
<dbReference type="OrthoDB" id="1731207at2759"/>
<proteinExistence type="predicted"/>
<feature type="compositionally biased region" description="Basic and acidic residues" evidence="1">
    <location>
        <begin position="187"/>
        <end position="205"/>
    </location>
</feature>
<name>A0A371FZZ4_MUCPR</name>
<evidence type="ECO:0000313" key="3">
    <source>
        <dbReference type="Proteomes" id="UP000257109"/>
    </source>
</evidence>
<evidence type="ECO:0000313" key="2">
    <source>
        <dbReference type="EMBL" id="RDX83851.1"/>
    </source>
</evidence>
<organism evidence="2 3">
    <name type="scientific">Mucuna pruriens</name>
    <name type="common">Velvet bean</name>
    <name type="synonym">Dolichos pruriens</name>
    <dbReference type="NCBI Taxonomy" id="157652"/>
    <lineage>
        <taxon>Eukaryota</taxon>
        <taxon>Viridiplantae</taxon>
        <taxon>Streptophyta</taxon>
        <taxon>Embryophyta</taxon>
        <taxon>Tracheophyta</taxon>
        <taxon>Spermatophyta</taxon>
        <taxon>Magnoliopsida</taxon>
        <taxon>eudicotyledons</taxon>
        <taxon>Gunneridae</taxon>
        <taxon>Pentapetalae</taxon>
        <taxon>rosids</taxon>
        <taxon>fabids</taxon>
        <taxon>Fabales</taxon>
        <taxon>Fabaceae</taxon>
        <taxon>Papilionoideae</taxon>
        <taxon>50 kb inversion clade</taxon>
        <taxon>NPAAA clade</taxon>
        <taxon>indigoferoid/millettioid clade</taxon>
        <taxon>Phaseoleae</taxon>
        <taxon>Mucuna</taxon>
    </lineage>
</organism>
<evidence type="ECO:0008006" key="4">
    <source>
        <dbReference type="Google" id="ProtNLM"/>
    </source>
</evidence>
<reference evidence="2" key="1">
    <citation type="submission" date="2018-05" db="EMBL/GenBank/DDBJ databases">
        <title>Draft genome of Mucuna pruriens seed.</title>
        <authorList>
            <person name="Nnadi N.E."/>
            <person name="Vos R."/>
            <person name="Hasami M.H."/>
            <person name="Devisetty U.K."/>
            <person name="Aguiy J.C."/>
        </authorList>
    </citation>
    <scope>NUCLEOTIDE SEQUENCE [LARGE SCALE GENOMIC DNA]</scope>
    <source>
        <strain evidence="2">JCA_2017</strain>
    </source>
</reference>
<feature type="non-terminal residue" evidence="2">
    <location>
        <position position="1"/>
    </location>
</feature>
<feature type="compositionally biased region" description="Basic and acidic residues" evidence="1">
    <location>
        <begin position="1"/>
        <end position="34"/>
    </location>
</feature>
<comment type="caution">
    <text evidence="2">The sequence shown here is derived from an EMBL/GenBank/DDBJ whole genome shotgun (WGS) entry which is preliminary data.</text>
</comment>
<gene>
    <name evidence="2" type="ORF">CR513_35188</name>
</gene>
<feature type="region of interest" description="Disordered" evidence="1">
    <location>
        <begin position="187"/>
        <end position="213"/>
    </location>
</feature>
<keyword evidence="3" id="KW-1185">Reference proteome</keyword>
<protein>
    <recommendedName>
        <fullName evidence="4">Retrotransposon gag domain-containing protein</fullName>
    </recommendedName>
</protein>
<sequence>MDSLIRDKEEGHRVASLHESEGSRDDGHYSERSESSTNLRRDRHGMRGIGEVKVDQILECFDYSGRIMVRRLTLEFSDYVLAWWNQVLEDIRKGMRDPFESWGALKRLMRERFVPSYYSRDLYQSVEGYHKEIEMNLMKAQIEESWEATMAQFLHKLNMFQHYSTLEELVHQDIKVELQLKRRNWKGKEKEKERSRRDKSPKKWSEVSQSQKKVPPFPTFITLKSSSIKCLGK</sequence>
<dbReference type="PANTHER" id="PTHR35046">
    <property type="entry name" value="ZINC KNUCKLE (CCHC-TYPE) FAMILY PROTEIN"/>
    <property type="match status" value="1"/>
</dbReference>
<accession>A0A371FZZ4</accession>
<dbReference type="AlphaFoldDB" id="A0A371FZZ4"/>